<evidence type="ECO:0000256" key="10">
    <source>
        <dbReference type="ARBA" id="ARBA00023014"/>
    </source>
</evidence>
<evidence type="ECO:0000256" key="2">
    <source>
        <dbReference type="ARBA" id="ARBA00006521"/>
    </source>
</evidence>
<dbReference type="Proteomes" id="UP000548632">
    <property type="component" value="Unassembled WGS sequence"/>
</dbReference>
<sequence length="280" mass="31217">MTHAAPDVIQHMHESYPASLTSIDTTLLPEQIKVANTAALAGSVKPIESIPPVEFTAPIELIKTIELDEVTLLPEPIEDMKQFSPAAAAPSIALMNWEQLAATVADCQLCELCHERTQTVFGCGDRHATLLLVGEAPGRDEDAQGEPFIGRAGQLLTRMLAAMLLRRDQVYICNIIKCRPPQNRDPLPAEIAHCRAYLERQIALIAPKVILCLGRVAAQTLLETNETVGKLRGRWYEYSPLGVPLRVTYHPSYYLRAPREKARGWEDLQELMRQLRRIAP</sequence>
<dbReference type="InterPro" id="IPR005273">
    <property type="entry name" value="Ura-DNA_glyco_family4"/>
</dbReference>
<dbReference type="InterPro" id="IPR005122">
    <property type="entry name" value="Uracil-DNA_glycosylase-like"/>
</dbReference>
<keyword evidence="7" id="KW-0227">DNA damage</keyword>
<comment type="similarity">
    <text evidence="2">Belongs to the uracil-DNA glycosylase (UDG) superfamily. Type 4 (UDGa) family.</text>
</comment>
<reference evidence="13 14" key="1">
    <citation type="journal article" date="2020" name="Arch. Microbiol.">
        <title>The genome sequence of the giant phototrophic gammaproteobacterium Thiospirillum jenense gives insight into its physiological properties and phylogenetic relationships.</title>
        <authorList>
            <person name="Imhoff J.F."/>
            <person name="Meyer T.E."/>
            <person name="Kyndt J.A."/>
        </authorList>
    </citation>
    <scope>NUCLEOTIDE SEQUENCE [LARGE SCALE GENOMIC DNA]</scope>
    <source>
        <strain evidence="13 14">DSM 216</strain>
    </source>
</reference>
<evidence type="ECO:0000256" key="8">
    <source>
        <dbReference type="ARBA" id="ARBA00022801"/>
    </source>
</evidence>
<keyword evidence="11" id="KW-0234">DNA repair</keyword>
<dbReference type="PANTHER" id="PTHR33693">
    <property type="entry name" value="TYPE-5 URACIL-DNA GLYCOSYLASE"/>
    <property type="match status" value="1"/>
</dbReference>
<keyword evidence="5" id="KW-0004">4Fe-4S</keyword>
<proteinExistence type="inferred from homology"/>
<dbReference type="PANTHER" id="PTHR33693:SF1">
    <property type="entry name" value="TYPE-4 URACIL-DNA GLYCOSYLASE"/>
    <property type="match status" value="1"/>
</dbReference>
<dbReference type="GO" id="GO:0004844">
    <property type="term" value="F:uracil DNA N-glycosylase activity"/>
    <property type="evidence" value="ECO:0007669"/>
    <property type="project" value="UniProtKB-EC"/>
</dbReference>
<dbReference type="CDD" id="cd10030">
    <property type="entry name" value="UDG-F4_TTUDGA_SPO1dp_like"/>
    <property type="match status" value="1"/>
</dbReference>
<evidence type="ECO:0000256" key="4">
    <source>
        <dbReference type="ARBA" id="ARBA00019403"/>
    </source>
</evidence>
<dbReference type="GO" id="GO:0046872">
    <property type="term" value="F:metal ion binding"/>
    <property type="evidence" value="ECO:0007669"/>
    <property type="project" value="UniProtKB-KW"/>
</dbReference>
<evidence type="ECO:0000256" key="5">
    <source>
        <dbReference type="ARBA" id="ARBA00022485"/>
    </source>
</evidence>
<dbReference type="EMBL" id="JABVCQ010000028">
    <property type="protein sequence ID" value="MBB1126881.1"/>
    <property type="molecule type" value="Genomic_DNA"/>
</dbReference>
<dbReference type="GO" id="GO:0051539">
    <property type="term" value="F:4 iron, 4 sulfur cluster binding"/>
    <property type="evidence" value="ECO:0007669"/>
    <property type="project" value="UniProtKB-KW"/>
</dbReference>
<keyword evidence="8" id="KW-0378">Hydrolase</keyword>
<organism evidence="13 14">
    <name type="scientific">Thiospirillum jenense</name>
    <dbReference type="NCBI Taxonomy" id="1653858"/>
    <lineage>
        <taxon>Bacteria</taxon>
        <taxon>Pseudomonadati</taxon>
        <taxon>Pseudomonadota</taxon>
        <taxon>Gammaproteobacteria</taxon>
        <taxon>Chromatiales</taxon>
        <taxon>Chromatiaceae</taxon>
        <taxon>Thiospirillum</taxon>
    </lineage>
</organism>
<feature type="domain" description="Uracil-DNA glycosylase-like" evidence="12">
    <location>
        <begin position="121"/>
        <end position="269"/>
    </location>
</feature>
<gene>
    <name evidence="13" type="ORF">HUK38_11675</name>
</gene>
<dbReference type="NCBIfam" id="TIGR00758">
    <property type="entry name" value="UDG_fam4"/>
    <property type="match status" value="1"/>
</dbReference>
<name>A0A839HE21_9GAMM</name>
<dbReference type="SMART" id="SM00987">
    <property type="entry name" value="UreE_C"/>
    <property type="match status" value="1"/>
</dbReference>
<dbReference type="Pfam" id="PF03167">
    <property type="entry name" value="UDG"/>
    <property type="match status" value="1"/>
</dbReference>
<protein>
    <recommendedName>
        <fullName evidence="4">Type-4 uracil-DNA glycosylase</fullName>
        <ecNumber evidence="3">3.2.2.27</ecNumber>
    </recommendedName>
</protein>
<keyword evidence="14" id="KW-1185">Reference proteome</keyword>
<dbReference type="EC" id="3.2.2.27" evidence="3"/>
<dbReference type="InterPro" id="IPR051536">
    <property type="entry name" value="UDG_Type-4/5"/>
</dbReference>
<dbReference type="InterPro" id="IPR036895">
    <property type="entry name" value="Uracil-DNA_glycosylase-like_sf"/>
</dbReference>
<accession>A0A839HE21</accession>
<keyword evidence="10" id="KW-0411">Iron-sulfur</keyword>
<comment type="catalytic activity">
    <reaction evidence="1">
        <text>Hydrolyzes single-stranded DNA or mismatched double-stranded DNA and polynucleotides, releasing free uracil.</text>
        <dbReference type="EC" id="3.2.2.27"/>
    </reaction>
</comment>
<dbReference type="AlphaFoldDB" id="A0A839HE21"/>
<evidence type="ECO:0000256" key="11">
    <source>
        <dbReference type="ARBA" id="ARBA00023204"/>
    </source>
</evidence>
<evidence type="ECO:0000313" key="14">
    <source>
        <dbReference type="Proteomes" id="UP000548632"/>
    </source>
</evidence>
<evidence type="ECO:0000256" key="6">
    <source>
        <dbReference type="ARBA" id="ARBA00022723"/>
    </source>
</evidence>
<dbReference type="Gene3D" id="3.40.470.10">
    <property type="entry name" value="Uracil-DNA glycosylase-like domain"/>
    <property type="match status" value="1"/>
</dbReference>
<evidence type="ECO:0000313" key="13">
    <source>
        <dbReference type="EMBL" id="MBB1126881.1"/>
    </source>
</evidence>
<comment type="caution">
    <text evidence="13">The sequence shown here is derived from an EMBL/GenBank/DDBJ whole genome shotgun (WGS) entry which is preliminary data.</text>
</comment>
<keyword evidence="6" id="KW-0479">Metal-binding</keyword>
<evidence type="ECO:0000256" key="3">
    <source>
        <dbReference type="ARBA" id="ARBA00012030"/>
    </source>
</evidence>
<dbReference type="SUPFAM" id="SSF52141">
    <property type="entry name" value="Uracil-DNA glycosylase-like"/>
    <property type="match status" value="1"/>
</dbReference>
<dbReference type="GO" id="GO:0006281">
    <property type="term" value="P:DNA repair"/>
    <property type="evidence" value="ECO:0007669"/>
    <property type="project" value="UniProtKB-KW"/>
</dbReference>
<keyword evidence="9" id="KW-0408">Iron</keyword>
<evidence type="ECO:0000256" key="9">
    <source>
        <dbReference type="ARBA" id="ARBA00023004"/>
    </source>
</evidence>
<evidence type="ECO:0000259" key="12">
    <source>
        <dbReference type="SMART" id="SM00986"/>
    </source>
</evidence>
<evidence type="ECO:0000256" key="7">
    <source>
        <dbReference type="ARBA" id="ARBA00022763"/>
    </source>
</evidence>
<dbReference type="SMART" id="SM00986">
    <property type="entry name" value="UDG"/>
    <property type="match status" value="1"/>
</dbReference>
<evidence type="ECO:0000256" key="1">
    <source>
        <dbReference type="ARBA" id="ARBA00001400"/>
    </source>
</evidence>